<gene>
    <name evidence="1" type="ordered locus">Sinac_2184</name>
</gene>
<dbReference type="RefSeq" id="WP_015245670.1">
    <property type="nucleotide sequence ID" value="NC_019892.1"/>
</dbReference>
<dbReference type="eggNOG" id="ENOG50348GZ">
    <property type="taxonomic scope" value="Bacteria"/>
</dbReference>
<sequence length="162" mass="19342">MEHRLRHLILDIMQSFQKIEGVKPEERKKEFGADRQRAQEKLTAVLKETLDEAQRKRLRELVLRREWLFGDGESWRDLKVTAEQRKRFMAEIQQMQKKIAPLMEDAWKSGNPDEIRPKVLKLREDLQAKLETLLTDDQRKQWKEMLGKTVDLSLVFDDVSSR</sequence>
<dbReference type="HOGENOM" id="CLU_1634266_0_0_0"/>
<name>L0DAV6_SINAD</name>
<reference evidence="1 2" key="1">
    <citation type="submission" date="2012-02" db="EMBL/GenBank/DDBJ databases">
        <title>Complete sequence of chromosome of Singulisphaera acidiphila DSM 18658.</title>
        <authorList>
            <consortium name="US DOE Joint Genome Institute (JGI-PGF)"/>
            <person name="Lucas S."/>
            <person name="Copeland A."/>
            <person name="Lapidus A."/>
            <person name="Glavina del Rio T."/>
            <person name="Dalin E."/>
            <person name="Tice H."/>
            <person name="Bruce D."/>
            <person name="Goodwin L."/>
            <person name="Pitluck S."/>
            <person name="Peters L."/>
            <person name="Ovchinnikova G."/>
            <person name="Chertkov O."/>
            <person name="Kyrpides N."/>
            <person name="Mavromatis K."/>
            <person name="Ivanova N."/>
            <person name="Brettin T."/>
            <person name="Detter J.C."/>
            <person name="Han C."/>
            <person name="Larimer F."/>
            <person name="Land M."/>
            <person name="Hauser L."/>
            <person name="Markowitz V."/>
            <person name="Cheng J.-F."/>
            <person name="Hugenholtz P."/>
            <person name="Woyke T."/>
            <person name="Wu D."/>
            <person name="Tindall B."/>
            <person name="Pomrenke H."/>
            <person name="Brambilla E."/>
            <person name="Klenk H.-P."/>
            <person name="Eisen J.A."/>
        </authorList>
    </citation>
    <scope>NUCLEOTIDE SEQUENCE [LARGE SCALE GENOMIC DNA]</scope>
    <source>
        <strain evidence="2">ATCC BAA-1392 / DSM 18658 / VKM B-2454 / MOB10</strain>
    </source>
</reference>
<dbReference type="Proteomes" id="UP000010798">
    <property type="component" value="Chromosome"/>
</dbReference>
<accession>L0DAV6</accession>
<proteinExistence type="predicted"/>
<dbReference type="AlphaFoldDB" id="L0DAV6"/>
<evidence type="ECO:0000313" key="2">
    <source>
        <dbReference type="Proteomes" id="UP000010798"/>
    </source>
</evidence>
<dbReference type="STRING" id="886293.Sinac_2184"/>
<protein>
    <submittedName>
        <fullName evidence="1">Uncharacterized protein</fullName>
    </submittedName>
</protein>
<keyword evidence="2" id="KW-1185">Reference proteome</keyword>
<dbReference type="KEGG" id="saci:Sinac_2184"/>
<dbReference type="OrthoDB" id="282515at2"/>
<organism evidence="1 2">
    <name type="scientific">Singulisphaera acidiphila (strain ATCC BAA-1392 / DSM 18658 / VKM B-2454 / MOB10)</name>
    <dbReference type="NCBI Taxonomy" id="886293"/>
    <lineage>
        <taxon>Bacteria</taxon>
        <taxon>Pseudomonadati</taxon>
        <taxon>Planctomycetota</taxon>
        <taxon>Planctomycetia</taxon>
        <taxon>Isosphaerales</taxon>
        <taxon>Isosphaeraceae</taxon>
        <taxon>Singulisphaera</taxon>
    </lineage>
</organism>
<dbReference type="EMBL" id="CP003364">
    <property type="protein sequence ID" value="AGA26509.1"/>
    <property type="molecule type" value="Genomic_DNA"/>
</dbReference>
<evidence type="ECO:0000313" key="1">
    <source>
        <dbReference type="EMBL" id="AGA26509.1"/>
    </source>
</evidence>